<dbReference type="AlphaFoldDB" id="A0A7K3VTI1"/>
<name>A0A7K3VTI1_RHILE</name>
<evidence type="ECO:0000313" key="2">
    <source>
        <dbReference type="Proteomes" id="UP000471705"/>
    </source>
</evidence>
<accession>A0A7K3VTI1</accession>
<evidence type="ECO:0000313" key="1">
    <source>
        <dbReference type="EMBL" id="NEK19927.1"/>
    </source>
</evidence>
<sequence>MANITKKIRIEEYDVLNNEFIISFQLAPNGVKFDAVYDSRKFLDLREAASRDLLGLGYTDHAICMIIDEIFEWMEKPRKSLDGLSHGYTMRSGFEVIERLEQERRGKVEAERIIAAAPPLDWAMSALDELERDAASESEWDKIKEAEWGAPKPGMPTSTERDALASQMAGMVAPGLGEKPTVKACSTNFVSLSTLLDNLEAAAHRSANMPSPSDRLREIQPHRIAIFERFARADEQDRGIAYQAVDGAVSAIHTQAIRFLTPMSYREHEFFRHVVREEIAQVIVGVL</sequence>
<gene>
    <name evidence="1" type="ORF">GR257_34775</name>
</gene>
<proteinExistence type="predicted"/>
<dbReference type="Proteomes" id="UP000471705">
    <property type="component" value="Unassembled WGS sequence"/>
</dbReference>
<comment type="caution">
    <text evidence="1">The sequence shown here is derived from an EMBL/GenBank/DDBJ whole genome shotgun (WGS) entry which is preliminary data.</text>
</comment>
<protein>
    <submittedName>
        <fullName evidence="1">Uncharacterized protein</fullName>
    </submittedName>
</protein>
<dbReference type="EMBL" id="WUFV01000034">
    <property type="protein sequence ID" value="NEK19927.1"/>
    <property type="molecule type" value="Genomic_DNA"/>
</dbReference>
<dbReference type="RefSeq" id="WP_164050066.1">
    <property type="nucleotide sequence ID" value="NZ_WUFV01000034.1"/>
</dbReference>
<reference evidence="1 2" key="1">
    <citation type="submission" date="2019-12" db="EMBL/GenBank/DDBJ databases">
        <title>Rhizobium genotypes associated with high levels of biological nitrogen fixation by grain legumes in a temperate-maritime cropping system.</title>
        <authorList>
            <person name="Maluk M."/>
            <person name="Francesc Ferrando Molina F."/>
            <person name="Lopez Del Egido L."/>
            <person name="Lafos M."/>
            <person name="Langarica-Fuentes A."/>
            <person name="Gebre Yohannes G."/>
            <person name="Young M.W."/>
            <person name="Martin P."/>
            <person name="Gantlett R."/>
            <person name="Kenicer G."/>
            <person name="Hawes C."/>
            <person name="Begg G.S."/>
            <person name="Quilliam R.S."/>
            <person name="Squire G.R."/>
            <person name="Poole P.S."/>
            <person name="Young P.W."/>
            <person name="Iannetta P.M."/>
            <person name="James E.K."/>
        </authorList>
    </citation>
    <scope>NUCLEOTIDE SEQUENCE [LARGE SCALE GENOMIC DNA]</scope>
    <source>
        <strain evidence="1 2">JHI54</strain>
    </source>
</reference>
<organism evidence="1 2">
    <name type="scientific">Rhizobium leguminosarum</name>
    <dbReference type="NCBI Taxonomy" id="384"/>
    <lineage>
        <taxon>Bacteria</taxon>
        <taxon>Pseudomonadati</taxon>
        <taxon>Pseudomonadota</taxon>
        <taxon>Alphaproteobacteria</taxon>
        <taxon>Hyphomicrobiales</taxon>
        <taxon>Rhizobiaceae</taxon>
        <taxon>Rhizobium/Agrobacterium group</taxon>
        <taxon>Rhizobium</taxon>
    </lineage>
</organism>